<feature type="transmembrane region" description="Helical" evidence="8">
    <location>
        <begin position="458"/>
        <end position="476"/>
    </location>
</feature>
<feature type="transmembrane region" description="Helical" evidence="8">
    <location>
        <begin position="264"/>
        <end position="283"/>
    </location>
</feature>
<evidence type="ECO:0000313" key="9">
    <source>
        <dbReference type="EMBL" id="REK71416.1"/>
    </source>
</evidence>
<feature type="transmembrane region" description="Helical" evidence="8">
    <location>
        <begin position="332"/>
        <end position="353"/>
    </location>
</feature>
<dbReference type="NCBIfam" id="TIGR00771">
    <property type="entry name" value="DcuC"/>
    <property type="match status" value="1"/>
</dbReference>
<dbReference type="RefSeq" id="WP_116048621.1">
    <property type="nucleotide sequence ID" value="NZ_QUBQ01000005.1"/>
</dbReference>
<dbReference type="NCBIfam" id="NF037994">
    <property type="entry name" value="DcuC_1"/>
    <property type="match status" value="1"/>
</dbReference>
<evidence type="ECO:0000256" key="1">
    <source>
        <dbReference type="ARBA" id="ARBA00004651"/>
    </source>
</evidence>
<dbReference type="InterPro" id="IPR018385">
    <property type="entry name" value="C4_dicarb_anaerob_car-like"/>
</dbReference>
<feature type="transmembrane region" description="Helical" evidence="8">
    <location>
        <begin position="117"/>
        <end position="150"/>
    </location>
</feature>
<dbReference type="OrthoDB" id="1674075at2"/>
<dbReference type="PANTHER" id="PTHR42002:SF2">
    <property type="entry name" value="ANAEROBIC C4-DICARBOXYLATE TRANSPORTER DCUC-RELATED"/>
    <property type="match status" value="1"/>
</dbReference>
<keyword evidence="5 8" id="KW-0812">Transmembrane</keyword>
<sequence>MDSNIVMYASAIIAVSIVIYMLIKKMDIKITLFLMGIILILISMGMGKEIAIKGFVSTGSFWLDPLEVIVAQFKQTFGAAGFIVLILGGYTAYMSSIGANEVTVNALTKPIAKIKSVYILVPIVFLLGNALSLVIPSASNLAIILLATLYPILRKAGMTALTAGAVIATSATIVPTPLGSDNVAIAEELAKHAMFEGMNVTNYVFNYHALVSIPTLVFIAVVHYFWQKRMDKKDKLNTKAANETENIDAPTVAEISGGKLFKTVYAILPIFPIILLLGVYAVQMTTGESISISVEVATLVSLILAIVCELIRHKGNKSVLEKTEAFFKGMGGAIPIVALLVAASVFVTGLKSIGLVDELQTSMQHIQGNGLDFILPLILVALTALIVILSGSGTALIFAMVPLIVPLAVAAGISPIAISVPLGLSGNLFRAVSPVAAVILIVAGTVKVDPIAIVRRTSVPMIAGVIFMFVLSMIVFL</sequence>
<evidence type="ECO:0000313" key="10">
    <source>
        <dbReference type="Proteomes" id="UP000261905"/>
    </source>
</evidence>
<evidence type="ECO:0000256" key="3">
    <source>
        <dbReference type="ARBA" id="ARBA00022448"/>
    </source>
</evidence>
<keyword evidence="3" id="KW-0813">Transport</keyword>
<dbReference type="GO" id="GO:0015556">
    <property type="term" value="F:C4-dicarboxylate transmembrane transporter activity"/>
    <property type="evidence" value="ECO:0007669"/>
    <property type="project" value="InterPro"/>
</dbReference>
<organism evidence="9 10">
    <name type="scientific">Paenibacillus paeoniae</name>
    <dbReference type="NCBI Taxonomy" id="2292705"/>
    <lineage>
        <taxon>Bacteria</taxon>
        <taxon>Bacillati</taxon>
        <taxon>Bacillota</taxon>
        <taxon>Bacilli</taxon>
        <taxon>Bacillales</taxon>
        <taxon>Paenibacillaceae</taxon>
        <taxon>Paenibacillus</taxon>
    </lineage>
</organism>
<dbReference type="EMBL" id="QUBQ01000005">
    <property type="protein sequence ID" value="REK71416.1"/>
    <property type="molecule type" value="Genomic_DNA"/>
</dbReference>
<dbReference type="Pfam" id="PF03606">
    <property type="entry name" value="DcuC"/>
    <property type="match status" value="1"/>
</dbReference>
<reference evidence="9 10" key="1">
    <citation type="submission" date="2018-08" db="EMBL/GenBank/DDBJ databases">
        <title>Paenibacillus sp. M4BSY-1, whole genome shotgun sequence.</title>
        <authorList>
            <person name="Tuo L."/>
        </authorList>
    </citation>
    <scope>NUCLEOTIDE SEQUENCE [LARGE SCALE GENOMIC DNA]</scope>
    <source>
        <strain evidence="9 10">M4BSY-1</strain>
    </source>
</reference>
<keyword evidence="6 8" id="KW-1133">Transmembrane helix</keyword>
<feature type="transmembrane region" description="Helical" evidence="8">
    <location>
        <begin position="289"/>
        <end position="311"/>
    </location>
</feature>
<evidence type="ECO:0000256" key="5">
    <source>
        <dbReference type="ARBA" id="ARBA00022692"/>
    </source>
</evidence>
<name>A0A371P7H8_9BACL</name>
<dbReference type="Proteomes" id="UP000261905">
    <property type="component" value="Unassembled WGS sequence"/>
</dbReference>
<feature type="transmembrane region" description="Helical" evidence="8">
    <location>
        <begin position="373"/>
        <end position="389"/>
    </location>
</feature>
<keyword evidence="7 8" id="KW-0472">Membrane</keyword>
<accession>A0A371P7H8</accession>
<feature type="transmembrane region" description="Helical" evidence="8">
    <location>
        <begin position="76"/>
        <end position="96"/>
    </location>
</feature>
<dbReference type="PANTHER" id="PTHR42002">
    <property type="entry name" value="ANAEROBIC C4-DICARBOXYLATE TRANSPORTER DCUC-RELATED"/>
    <property type="match status" value="1"/>
</dbReference>
<dbReference type="AlphaFoldDB" id="A0A371P7H8"/>
<dbReference type="InterPro" id="IPR004669">
    <property type="entry name" value="C4_dicarb_anaerob_car"/>
</dbReference>
<feature type="transmembrane region" description="Helical" evidence="8">
    <location>
        <begin position="30"/>
        <end position="56"/>
    </location>
</feature>
<keyword evidence="4" id="KW-1003">Cell membrane</keyword>
<protein>
    <submittedName>
        <fullName evidence="9">C4-dicarboxylate ABC transporter</fullName>
    </submittedName>
</protein>
<evidence type="ECO:0000256" key="8">
    <source>
        <dbReference type="SAM" id="Phobius"/>
    </source>
</evidence>
<feature type="transmembrane region" description="Helical" evidence="8">
    <location>
        <begin position="428"/>
        <end position="446"/>
    </location>
</feature>
<feature type="transmembrane region" description="Helical" evidence="8">
    <location>
        <begin position="6"/>
        <end position="23"/>
    </location>
</feature>
<keyword evidence="10" id="KW-1185">Reference proteome</keyword>
<gene>
    <name evidence="9" type="ORF">DX130_20640</name>
</gene>
<comment type="similarity">
    <text evidence="2">Belongs to the DcuC/DcuD transporter (TC 2.A.61) family.</text>
</comment>
<feature type="transmembrane region" description="Helical" evidence="8">
    <location>
        <begin position="204"/>
        <end position="226"/>
    </location>
</feature>
<evidence type="ECO:0000256" key="7">
    <source>
        <dbReference type="ARBA" id="ARBA00023136"/>
    </source>
</evidence>
<evidence type="ECO:0000256" key="4">
    <source>
        <dbReference type="ARBA" id="ARBA00022475"/>
    </source>
</evidence>
<proteinExistence type="inferred from homology"/>
<dbReference type="GO" id="GO:0005886">
    <property type="term" value="C:plasma membrane"/>
    <property type="evidence" value="ECO:0007669"/>
    <property type="project" value="UniProtKB-SubCell"/>
</dbReference>
<evidence type="ECO:0000256" key="6">
    <source>
        <dbReference type="ARBA" id="ARBA00022989"/>
    </source>
</evidence>
<evidence type="ECO:0000256" key="2">
    <source>
        <dbReference type="ARBA" id="ARBA00005275"/>
    </source>
</evidence>
<feature type="transmembrane region" description="Helical" evidence="8">
    <location>
        <begin position="396"/>
        <end position="422"/>
    </location>
</feature>
<comment type="subcellular location">
    <subcellularLocation>
        <location evidence="1">Cell membrane</location>
        <topology evidence="1">Multi-pass membrane protein</topology>
    </subcellularLocation>
</comment>
<comment type="caution">
    <text evidence="9">The sequence shown here is derived from an EMBL/GenBank/DDBJ whole genome shotgun (WGS) entry which is preliminary data.</text>
</comment>